<proteinExistence type="predicted"/>
<protein>
    <submittedName>
        <fullName evidence="2">IS630 family transposase</fullName>
    </submittedName>
</protein>
<dbReference type="EMBL" id="BLAL01000203">
    <property type="protein sequence ID" value="GES91453.1"/>
    <property type="molecule type" value="Genomic_DNA"/>
</dbReference>
<dbReference type="Proteomes" id="UP000615446">
    <property type="component" value="Unassembled WGS sequence"/>
</dbReference>
<gene>
    <name evidence="2" type="ORF">RCL2_001827100</name>
</gene>
<reference evidence="2" key="1">
    <citation type="submission" date="2019-10" db="EMBL/GenBank/DDBJ databases">
        <title>Conservation and host-specific expression of non-tandemly repeated heterogenous ribosome RNA gene in arbuscular mycorrhizal fungi.</title>
        <authorList>
            <person name="Maeda T."/>
            <person name="Kobayashi Y."/>
            <person name="Nakagawa T."/>
            <person name="Ezawa T."/>
            <person name="Yamaguchi K."/>
            <person name="Bino T."/>
            <person name="Nishimoto Y."/>
            <person name="Shigenobu S."/>
            <person name="Kawaguchi M."/>
        </authorList>
    </citation>
    <scope>NUCLEOTIDE SEQUENCE</scope>
    <source>
        <strain evidence="2">HR1</strain>
    </source>
</reference>
<dbReference type="Gene3D" id="3.30.420.10">
    <property type="entry name" value="Ribonuclease H-like superfamily/Ribonuclease H"/>
    <property type="match status" value="1"/>
</dbReference>
<dbReference type="InterPro" id="IPR038717">
    <property type="entry name" value="Tc1-like_DDE_dom"/>
</dbReference>
<evidence type="ECO:0000259" key="1">
    <source>
        <dbReference type="Pfam" id="PF13358"/>
    </source>
</evidence>
<comment type="caution">
    <text evidence="2">The sequence shown here is derived from an EMBL/GenBank/DDBJ whole genome shotgun (WGS) entry which is preliminary data.</text>
</comment>
<evidence type="ECO:0000313" key="2">
    <source>
        <dbReference type="EMBL" id="GES91453.1"/>
    </source>
</evidence>
<accession>A0A8H3LUC9</accession>
<evidence type="ECO:0000313" key="3">
    <source>
        <dbReference type="Proteomes" id="UP000615446"/>
    </source>
</evidence>
<feature type="domain" description="Tc1-like transposase DDE" evidence="1">
    <location>
        <begin position="79"/>
        <end position="145"/>
    </location>
</feature>
<dbReference type="InterPro" id="IPR036397">
    <property type="entry name" value="RNaseH_sf"/>
</dbReference>
<organism evidence="2 3">
    <name type="scientific">Rhizophagus clarus</name>
    <dbReference type="NCBI Taxonomy" id="94130"/>
    <lineage>
        <taxon>Eukaryota</taxon>
        <taxon>Fungi</taxon>
        <taxon>Fungi incertae sedis</taxon>
        <taxon>Mucoromycota</taxon>
        <taxon>Glomeromycotina</taxon>
        <taxon>Glomeromycetes</taxon>
        <taxon>Glomerales</taxon>
        <taxon>Glomeraceae</taxon>
        <taxon>Rhizophagus</taxon>
    </lineage>
</organism>
<name>A0A8H3LUC9_9GLOM</name>
<dbReference type="GO" id="GO:0003676">
    <property type="term" value="F:nucleic acid binding"/>
    <property type="evidence" value="ECO:0007669"/>
    <property type="project" value="InterPro"/>
</dbReference>
<sequence length="156" mass="18193">MIKKCSNVVQIQKSLKVNDNIKKCPKDLLQNARVKPTVKFGRGSIFVWECFTSSGIGYLVRIESDLNVKLYCKILEKDLMDTLHCYDLNTNDIIFQQDNDLKHIATCIKQWFEDNKIEVLSWPPQSPNLNPIKHHWNNIDCYLRASEIEIRGENIL</sequence>
<dbReference type="OrthoDB" id="2417635at2759"/>
<dbReference type="Pfam" id="PF13358">
    <property type="entry name" value="DDE_3"/>
    <property type="match status" value="1"/>
</dbReference>
<dbReference type="AlphaFoldDB" id="A0A8H3LUC9"/>